<keyword evidence="4 10" id="KW-0819">tRNA processing</keyword>
<dbReference type="InterPro" id="IPR017861">
    <property type="entry name" value="KAE1/TsaD"/>
</dbReference>
<dbReference type="NCBIfam" id="TIGR00329">
    <property type="entry name" value="gcp_kae1"/>
    <property type="match status" value="1"/>
</dbReference>
<evidence type="ECO:0000256" key="5">
    <source>
        <dbReference type="ARBA" id="ARBA00022723"/>
    </source>
</evidence>
<sequence length="347" mass="37646">MVIALGMEGSANKIGIGVIRDGEVLSNPRKTFITPPGTGFLPNETAQHHQKHVLNLVKEALQSAAISSSDVDVICYTKGPGMAPPLMSVAVVARTLSQLWNKPIIGVNHCIGHIEMGRAVTGAENPTVLYVSGGNTQVIAYSQKRYRIFGETIDIAVGNCLDRFARVLKLSNDPSPGYNIEQLAKRGKKFLPIPYSVKGMDVAFSGILSYIEDKAEGMLSSGQYTPEDLCFSLQETVFAMLVEITERAMAHCGSNEVMVVGGVGCNIRLQEMLAEMAAERGAILHATDDRYCIDNGAMIAQAGLCEFVSGSSTRLEDTFVTQRYHIAHFITLDLVRPKLGTTSWLCF</sequence>
<dbReference type="AlphaFoldDB" id="A0A1D1V3K5"/>
<protein>
    <recommendedName>
        <fullName evidence="1">N(6)-L-threonylcarbamoyladenine synthase</fullName>
        <ecNumber evidence="1">2.3.1.234</ecNumber>
    </recommendedName>
    <alternativeName>
        <fullName evidence="8">N6-L-threonylcarbamoyladenine synthase</fullName>
    </alternativeName>
</protein>
<keyword evidence="13" id="KW-1185">Reference proteome</keyword>
<dbReference type="PANTHER" id="PTHR11735:SF14">
    <property type="entry name" value="TRNA N6-ADENOSINE THREONYLCARBAMOYLTRANSFERASE"/>
    <property type="match status" value="1"/>
</dbReference>
<feature type="binding site" evidence="10">
    <location>
        <position position="266"/>
    </location>
    <ligand>
        <name>substrate</name>
    </ligand>
</feature>
<dbReference type="GO" id="GO:0005634">
    <property type="term" value="C:nucleus"/>
    <property type="evidence" value="ECO:0007669"/>
    <property type="project" value="UniProtKB-SubCell"/>
</dbReference>
<evidence type="ECO:0000313" key="12">
    <source>
        <dbReference type="EMBL" id="GAU96366.1"/>
    </source>
</evidence>
<dbReference type="EC" id="2.3.1.234" evidence="1"/>
<comment type="caution">
    <text evidence="12">The sequence shown here is derived from an EMBL/GenBank/DDBJ whole genome shotgun (WGS) entry which is preliminary data.</text>
</comment>
<evidence type="ECO:0000256" key="6">
    <source>
        <dbReference type="ARBA" id="ARBA00023242"/>
    </source>
</evidence>
<evidence type="ECO:0000256" key="1">
    <source>
        <dbReference type="ARBA" id="ARBA00012156"/>
    </source>
</evidence>
<dbReference type="PRINTS" id="PR00789">
    <property type="entry name" value="OSIALOPTASE"/>
</dbReference>
<organism evidence="12 13">
    <name type="scientific">Ramazzottius varieornatus</name>
    <name type="common">Water bear</name>
    <name type="synonym">Tardigrade</name>
    <dbReference type="NCBI Taxonomy" id="947166"/>
    <lineage>
        <taxon>Eukaryota</taxon>
        <taxon>Metazoa</taxon>
        <taxon>Ecdysozoa</taxon>
        <taxon>Tardigrada</taxon>
        <taxon>Eutardigrada</taxon>
        <taxon>Parachela</taxon>
        <taxon>Hypsibioidea</taxon>
        <taxon>Ramazzottiidae</taxon>
        <taxon>Ramazzottius</taxon>
    </lineage>
</organism>
<comment type="cofactor">
    <cofactor evidence="10">
        <name>a divalent metal cation</name>
        <dbReference type="ChEBI" id="CHEBI:60240"/>
    </cofactor>
    <text evidence="10">Binds 1 divalent metal cation per subunit.</text>
</comment>
<feature type="binding site" evidence="10">
    <location>
        <position position="162"/>
    </location>
    <ligand>
        <name>substrate</name>
    </ligand>
</feature>
<dbReference type="PROSITE" id="PS01016">
    <property type="entry name" value="GLYCOPROTEASE"/>
    <property type="match status" value="1"/>
</dbReference>
<evidence type="ECO:0000256" key="2">
    <source>
        <dbReference type="ARBA" id="ARBA00022490"/>
    </source>
</evidence>
<dbReference type="PANTHER" id="PTHR11735">
    <property type="entry name" value="TRNA N6-ADENOSINE THREONYLCARBAMOYLTRANSFERASE"/>
    <property type="match status" value="1"/>
</dbReference>
<dbReference type="Proteomes" id="UP000186922">
    <property type="component" value="Unassembled WGS sequence"/>
</dbReference>
<keyword evidence="7 10" id="KW-0012">Acyltransferase</keyword>
<dbReference type="InterPro" id="IPR034680">
    <property type="entry name" value="Kae1_archaea_euk"/>
</dbReference>
<dbReference type="SUPFAM" id="SSF53067">
    <property type="entry name" value="Actin-like ATPase domain"/>
    <property type="match status" value="1"/>
</dbReference>
<evidence type="ECO:0000313" key="13">
    <source>
        <dbReference type="Proteomes" id="UP000186922"/>
    </source>
</evidence>
<comment type="catalytic activity">
    <reaction evidence="9 10">
        <text>L-threonylcarbamoyladenylate + adenosine(37) in tRNA = N(6)-L-threonylcarbamoyladenosine(37) in tRNA + AMP + H(+)</text>
        <dbReference type="Rhea" id="RHEA:37059"/>
        <dbReference type="Rhea" id="RHEA-COMP:10162"/>
        <dbReference type="Rhea" id="RHEA-COMP:10163"/>
        <dbReference type="ChEBI" id="CHEBI:15378"/>
        <dbReference type="ChEBI" id="CHEBI:73682"/>
        <dbReference type="ChEBI" id="CHEBI:74411"/>
        <dbReference type="ChEBI" id="CHEBI:74418"/>
        <dbReference type="ChEBI" id="CHEBI:456215"/>
        <dbReference type="EC" id="2.3.1.234"/>
    </reaction>
</comment>
<dbReference type="GO" id="GO:0005737">
    <property type="term" value="C:cytoplasm"/>
    <property type="evidence" value="ECO:0007669"/>
    <property type="project" value="UniProtKB-SubCell"/>
</dbReference>
<proteinExistence type="inferred from homology"/>
<dbReference type="GO" id="GO:0002949">
    <property type="term" value="P:tRNA threonylcarbamoyladenosine modification"/>
    <property type="evidence" value="ECO:0007669"/>
    <property type="project" value="UniProtKB-UniRule"/>
</dbReference>
<accession>A0A1D1V3K5</accession>
<feature type="binding site" evidence="10">
    <location>
        <position position="181"/>
    </location>
    <ligand>
        <name>substrate</name>
    </ligand>
</feature>
<dbReference type="OrthoDB" id="10254073at2759"/>
<dbReference type="GO" id="GO:0046872">
    <property type="term" value="F:metal ion binding"/>
    <property type="evidence" value="ECO:0007669"/>
    <property type="project" value="UniProtKB-KW"/>
</dbReference>
<feature type="binding site" evidence="10">
    <location>
        <position position="130"/>
    </location>
    <ligand>
        <name>a divalent metal cation</name>
        <dbReference type="ChEBI" id="CHEBI:60240"/>
    </ligand>
</feature>
<keyword evidence="2 10" id="KW-0963">Cytoplasm</keyword>
<dbReference type="STRING" id="947166.A0A1D1V3K5"/>
<reference evidence="12 13" key="1">
    <citation type="journal article" date="2016" name="Nat. Commun.">
        <title>Extremotolerant tardigrade genome and improved radiotolerance of human cultured cells by tardigrade-unique protein.</title>
        <authorList>
            <person name="Hashimoto T."/>
            <person name="Horikawa D.D."/>
            <person name="Saito Y."/>
            <person name="Kuwahara H."/>
            <person name="Kozuka-Hata H."/>
            <person name="Shin-I T."/>
            <person name="Minakuchi Y."/>
            <person name="Ohishi K."/>
            <person name="Motoyama A."/>
            <person name="Aizu T."/>
            <person name="Enomoto A."/>
            <person name="Kondo K."/>
            <person name="Tanaka S."/>
            <person name="Hara Y."/>
            <person name="Koshikawa S."/>
            <person name="Sagara H."/>
            <person name="Miura T."/>
            <person name="Yokobori S."/>
            <person name="Miyagawa K."/>
            <person name="Suzuki Y."/>
            <person name="Kubo T."/>
            <person name="Oyama M."/>
            <person name="Kohara Y."/>
            <person name="Fujiyama A."/>
            <person name="Arakawa K."/>
            <person name="Katayama T."/>
            <person name="Toyoda A."/>
            <person name="Kunieda T."/>
        </authorList>
    </citation>
    <scope>NUCLEOTIDE SEQUENCE [LARGE SCALE GENOMIC DNA]</scope>
    <source>
        <strain evidence="12 13">YOKOZUNA-1</strain>
    </source>
</reference>
<evidence type="ECO:0000259" key="11">
    <source>
        <dbReference type="Pfam" id="PF00814"/>
    </source>
</evidence>
<gene>
    <name evidence="12" type="primary">RvY_07822-1</name>
    <name evidence="12" type="synonym">RvY_07822.1</name>
    <name evidence="12" type="ORF">RvY_07822</name>
</gene>
<evidence type="ECO:0000256" key="7">
    <source>
        <dbReference type="ARBA" id="ARBA00023315"/>
    </source>
</evidence>
<dbReference type="EMBL" id="BDGG01000003">
    <property type="protein sequence ID" value="GAU96366.1"/>
    <property type="molecule type" value="Genomic_DNA"/>
</dbReference>
<dbReference type="HAMAP" id="MF_01446">
    <property type="entry name" value="Kae1"/>
    <property type="match status" value="1"/>
</dbReference>
<dbReference type="FunFam" id="3.30.420.40:FF:000038">
    <property type="entry name" value="Probable tRNA N6-adenosine threonylcarbamoyltransferase"/>
    <property type="match status" value="1"/>
</dbReference>
<evidence type="ECO:0000256" key="3">
    <source>
        <dbReference type="ARBA" id="ARBA00022679"/>
    </source>
</evidence>
<name>A0A1D1V3K5_RAMVA</name>
<feature type="binding site" evidence="10">
    <location>
        <begin position="130"/>
        <end position="134"/>
    </location>
    <ligand>
        <name>substrate</name>
    </ligand>
</feature>
<dbReference type="Gene3D" id="3.30.420.40">
    <property type="match status" value="2"/>
</dbReference>
<feature type="binding site" evidence="10">
    <location>
        <position position="113"/>
    </location>
    <ligand>
        <name>a divalent metal cation</name>
        <dbReference type="ChEBI" id="CHEBI:60240"/>
    </ligand>
</feature>
<keyword evidence="3 10" id="KW-0808">Transferase</keyword>
<dbReference type="GO" id="GO:0000408">
    <property type="term" value="C:EKC/KEOPS complex"/>
    <property type="evidence" value="ECO:0007669"/>
    <property type="project" value="InterPro"/>
</dbReference>
<dbReference type="NCBIfam" id="TIGR03722">
    <property type="entry name" value="arch_KAE1"/>
    <property type="match status" value="1"/>
</dbReference>
<dbReference type="InterPro" id="IPR017860">
    <property type="entry name" value="Peptidase_M22_CS"/>
</dbReference>
<dbReference type="CDD" id="cd24132">
    <property type="entry name" value="ASKHA_NBD_OSGEP_like_euk"/>
    <property type="match status" value="1"/>
</dbReference>
<dbReference type="InterPro" id="IPR000905">
    <property type="entry name" value="Gcp-like_dom"/>
</dbReference>
<feature type="binding site" evidence="10">
    <location>
        <position position="109"/>
    </location>
    <ligand>
        <name>a divalent metal cation</name>
        <dbReference type="ChEBI" id="CHEBI:60240"/>
    </ligand>
</feature>
<comment type="similarity">
    <text evidence="10">Belongs to the KAE1 / TsaD family.</text>
</comment>
<feature type="binding site" evidence="10">
    <location>
        <position position="177"/>
    </location>
    <ligand>
        <name>substrate</name>
    </ligand>
</feature>
<feature type="binding site" evidence="10">
    <location>
        <position position="294"/>
    </location>
    <ligand>
        <name>a divalent metal cation</name>
        <dbReference type="ChEBI" id="CHEBI:60240"/>
    </ligand>
</feature>
<evidence type="ECO:0000256" key="4">
    <source>
        <dbReference type="ARBA" id="ARBA00022694"/>
    </source>
</evidence>
<evidence type="ECO:0000256" key="9">
    <source>
        <dbReference type="ARBA" id="ARBA00048117"/>
    </source>
</evidence>
<dbReference type="GO" id="GO:0061711">
    <property type="term" value="F:tRNA N(6)-L-threonylcarbamoyladenine synthase activity"/>
    <property type="evidence" value="ECO:0007669"/>
    <property type="project" value="UniProtKB-EC"/>
</dbReference>
<feature type="domain" description="Gcp-like" evidence="11">
    <location>
        <begin position="28"/>
        <end position="300"/>
    </location>
</feature>
<dbReference type="Pfam" id="PF00814">
    <property type="entry name" value="TsaD"/>
    <property type="match status" value="1"/>
</dbReference>
<keyword evidence="6 10" id="KW-0539">Nucleus</keyword>
<evidence type="ECO:0000256" key="8">
    <source>
        <dbReference type="ARBA" id="ARBA00030439"/>
    </source>
</evidence>
<evidence type="ECO:0000256" key="10">
    <source>
        <dbReference type="HAMAP-Rule" id="MF_03180"/>
    </source>
</evidence>
<dbReference type="InterPro" id="IPR043129">
    <property type="entry name" value="ATPase_NBD"/>
</dbReference>
<comment type="subcellular location">
    <subcellularLocation>
        <location evidence="10">Cytoplasm</location>
    </subcellularLocation>
    <subcellularLocation>
        <location evidence="10">Nucleus</location>
    </subcellularLocation>
</comment>
<dbReference type="FunFam" id="3.30.420.40:FF:000295">
    <property type="entry name" value="Probable tRNA N6-adenosine threonylcarbamoyltransferase"/>
    <property type="match status" value="1"/>
</dbReference>
<keyword evidence="5 10" id="KW-0479">Metal-binding</keyword>